<organism evidence="1 2">
    <name type="scientific">Nonlabens tegetincola</name>
    <dbReference type="NCBI Taxonomy" id="323273"/>
    <lineage>
        <taxon>Bacteria</taxon>
        <taxon>Pseudomonadati</taxon>
        <taxon>Bacteroidota</taxon>
        <taxon>Flavobacteriia</taxon>
        <taxon>Flavobacteriales</taxon>
        <taxon>Flavobacteriaceae</taxon>
        <taxon>Nonlabens</taxon>
    </lineage>
</organism>
<dbReference type="EMBL" id="BBML01000003">
    <property type="protein sequence ID" value="GAK96931.1"/>
    <property type="molecule type" value="Genomic_DNA"/>
</dbReference>
<sequence length="140" mass="16078">MSEYDAKAEKVIKKVEKLSGDKLNQLLQHLDCEVAHLPDFGYYPTEKAGQFVTYETESDLRDTENVPLKDKIHSYFKREVQPHVAEAWINLDATKIGYEISFNKYFYKHTPLRSIEEVTADILALEQQSDGLIADILNLG</sequence>
<name>A0A090QN49_9FLAO</name>
<evidence type="ECO:0000313" key="1">
    <source>
        <dbReference type="EMBL" id="GAK96931.1"/>
    </source>
</evidence>
<evidence type="ECO:0000313" key="2">
    <source>
        <dbReference type="Proteomes" id="UP000029221"/>
    </source>
</evidence>
<reference evidence="1" key="1">
    <citation type="journal article" date="2014" name="Genome Announc.">
        <title>Draft Genome Sequences of Marine Flavobacterium Nonlabens Strains NR17, NR24, NR27, NR32, NR33, and Ara13.</title>
        <authorList>
            <person name="Nakanishi M."/>
            <person name="Meirelles P."/>
            <person name="Suzuki R."/>
            <person name="Takatani N."/>
            <person name="Mino S."/>
            <person name="Suda W."/>
            <person name="Oshima K."/>
            <person name="Hattori M."/>
            <person name="Ohkuma M."/>
            <person name="Hosokawa M."/>
            <person name="Miyashita K."/>
            <person name="Thompson F.L."/>
            <person name="Niwa A."/>
            <person name="Sawabe T."/>
            <person name="Sawabe T."/>
        </authorList>
    </citation>
    <scope>NUCLEOTIDE SEQUENCE [LARGE SCALE GENOMIC DNA]</scope>
    <source>
        <strain evidence="1">JCM 19294</strain>
    </source>
</reference>
<keyword evidence="2" id="KW-1185">Reference proteome</keyword>
<protein>
    <submittedName>
        <fullName evidence="1">Type I restriction-modification system</fullName>
        <ecNumber evidence="1">2.1.1.72</ecNumber>
    </submittedName>
</protein>
<dbReference type="AlphaFoldDB" id="A0A090QN49"/>
<proteinExistence type="predicted"/>
<dbReference type="REBASE" id="98138">
    <property type="entry name" value="M.Nul19294ORF1239P"/>
</dbReference>
<dbReference type="GO" id="GO:0009007">
    <property type="term" value="F:site-specific DNA-methyltransferase (adenine-specific) activity"/>
    <property type="evidence" value="ECO:0007669"/>
    <property type="project" value="UniProtKB-EC"/>
</dbReference>
<accession>A0A090QN49</accession>
<dbReference type="EC" id="2.1.1.72" evidence="1"/>
<comment type="caution">
    <text evidence="1">The sequence shown here is derived from an EMBL/GenBank/DDBJ whole genome shotgun (WGS) entry which is preliminary data.</text>
</comment>
<dbReference type="Proteomes" id="UP000029221">
    <property type="component" value="Unassembled WGS sequence"/>
</dbReference>
<dbReference type="eggNOG" id="COG0286">
    <property type="taxonomic scope" value="Bacteria"/>
</dbReference>
<keyword evidence="1" id="KW-0489">Methyltransferase</keyword>
<keyword evidence="1" id="KW-0808">Transferase</keyword>
<dbReference type="GO" id="GO:0032259">
    <property type="term" value="P:methylation"/>
    <property type="evidence" value="ECO:0007669"/>
    <property type="project" value="UniProtKB-KW"/>
</dbReference>
<gene>
    <name evidence="1" type="ORF">JCM19294_1240</name>
</gene>